<dbReference type="Pfam" id="PF20730">
    <property type="entry name" value="YetF_N"/>
    <property type="match status" value="1"/>
</dbReference>
<dbReference type="Proteomes" id="UP000078534">
    <property type="component" value="Unassembled WGS sequence"/>
</dbReference>
<dbReference type="STRING" id="152268.A6K24_02930"/>
<reference evidence="3" key="1">
    <citation type="submission" date="2016-04" db="EMBL/GenBank/DDBJ databases">
        <authorList>
            <person name="Lyu Z."/>
            <person name="Lyu W."/>
        </authorList>
    </citation>
    <scope>NUCLEOTIDE SEQUENCE [LARGE SCALE GENOMIC DNA]</scope>
    <source>
        <strain evidence="3">C44</strain>
    </source>
</reference>
<dbReference type="InterPro" id="IPR048454">
    <property type="entry name" value="YetF_N"/>
</dbReference>
<accession>A0A179T6Q2</accession>
<organism evidence="2 3">
    <name type="scientific">Metabacillus litoralis</name>
    <dbReference type="NCBI Taxonomy" id="152268"/>
    <lineage>
        <taxon>Bacteria</taxon>
        <taxon>Bacillati</taxon>
        <taxon>Bacillota</taxon>
        <taxon>Bacilli</taxon>
        <taxon>Bacillales</taxon>
        <taxon>Bacillaceae</taxon>
        <taxon>Metabacillus</taxon>
    </lineage>
</organism>
<dbReference type="RefSeq" id="WP_066325588.1">
    <property type="nucleotide sequence ID" value="NZ_LWSG01000001.1"/>
</dbReference>
<evidence type="ECO:0000259" key="1">
    <source>
        <dbReference type="Pfam" id="PF20730"/>
    </source>
</evidence>
<feature type="domain" description="YetF-like N-terminal transmembrane" evidence="1">
    <location>
        <begin position="2"/>
        <end position="65"/>
    </location>
</feature>
<proteinExistence type="predicted"/>
<comment type="caution">
    <text evidence="2">The sequence shown here is derived from an EMBL/GenBank/DDBJ whole genome shotgun (WGS) entry which is preliminary data.</text>
</comment>
<evidence type="ECO:0000313" key="2">
    <source>
        <dbReference type="EMBL" id="OAS89521.1"/>
    </source>
</evidence>
<sequence>MFELIVGFFLLFILVKFVGRKIITQITPFTFVAAIVLGELLGNALYDQKVGVAYFIYSMSLWRIYFLCRESWSKVFIFSGYF</sequence>
<dbReference type="OrthoDB" id="1076133at2"/>
<gene>
    <name evidence="2" type="ORF">A6K24_02930</name>
</gene>
<evidence type="ECO:0000313" key="3">
    <source>
        <dbReference type="Proteomes" id="UP000078534"/>
    </source>
</evidence>
<name>A0A179T6Q2_9BACI</name>
<dbReference type="EMBL" id="LWSG01000001">
    <property type="protein sequence ID" value="OAS89521.1"/>
    <property type="molecule type" value="Genomic_DNA"/>
</dbReference>
<keyword evidence="3" id="KW-1185">Reference proteome</keyword>
<dbReference type="AlphaFoldDB" id="A0A179T6Q2"/>
<protein>
    <recommendedName>
        <fullName evidence="1">YetF-like N-terminal transmembrane domain-containing protein</fullName>
    </recommendedName>
</protein>